<dbReference type="InterPro" id="IPR046496">
    <property type="entry name" value="DUF6589"/>
</dbReference>
<proteinExistence type="predicted"/>
<organism evidence="3 4">
    <name type="scientific">Mytilus coruscus</name>
    <name type="common">Sea mussel</name>
    <dbReference type="NCBI Taxonomy" id="42192"/>
    <lineage>
        <taxon>Eukaryota</taxon>
        <taxon>Metazoa</taxon>
        <taxon>Spiralia</taxon>
        <taxon>Lophotrochozoa</taxon>
        <taxon>Mollusca</taxon>
        <taxon>Bivalvia</taxon>
        <taxon>Autobranchia</taxon>
        <taxon>Pteriomorphia</taxon>
        <taxon>Mytilida</taxon>
        <taxon>Mytiloidea</taxon>
        <taxon>Mytilidae</taxon>
        <taxon>Mytilinae</taxon>
        <taxon>Mytilus</taxon>
    </lineage>
</organism>
<keyword evidence="4" id="KW-1185">Reference proteome</keyword>
<name>A0A6J8DVD2_MYTCO</name>
<protein>
    <recommendedName>
        <fullName evidence="2">DUF6589 domain-containing protein</fullName>
    </recommendedName>
</protein>
<gene>
    <name evidence="3" type="ORF">MCOR_44507</name>
</gene>
<dbReference type="Pfam" id="PF20231">
    <property type="entry name" value="DUF6589"/>
    <property type="match status" value="1"/>
</dbReference>
<accession>A0A6J8DVD2</accession>
<dbReference type="OrthoDB" id="6137837at2759"/>
<dbReference type="Proteomes" id="UP000507470">
    <property type="component" value="Unassembled WGS sequence"/>
</dbReference>
<feature type="region of interest" description="Disordered" evidence="1">
    <location>
        <begin position="231"/>
        <end position="250"/>
    </location>
</feature>
<reference evidence="3 4" key="1">
    <citation type="submission" date="2020-06" db="EMBL/GenBank/DDBJ databases">
        <authorList>
            <person name="Li R."/>
            <person name="Bekaert M."/>
        </authorList>
    </citation>
    <scope>NUCLEOTIDE SEQUENCE [LARGE SCALE GENOMIC DNA]</scope>
    <source>
        <strain evidence="4">wild</strain>
    </source>
</reference>
<evidence type="ECO:0000256" key="1">
    <source>
        <dbReference type="SAM" id="MobiDB-lite"/>
    </source>
</evidence>
<dbReference type="AlphaFoldDB" id="A0A6J8DVD2"/>
<sequence>MTPRKIGKNICTVCKIVDLPNGSTWRHLNSDAGLKKNLSTLLLKYGEMDVLEGVVCRNCERKLLSIDKQVSEFRSKCNEKLDLVGGKRCMSEHLSKATKRRSESIEVRAKTELFPNTPDSGTCSIITEDKENDSSVLNVIPTTPRLSFSNSSDSGYITLLTPILPKPSFQSFSTTPGTIADINKSTVQSKCITSTPKPENRGSELKLSKKHELPLQEHNYANSASEKFNRKKICSRKKKKPSESSLKTTENNDLHKKLFEQPEICDILSSEEFSTVISVLPTRSRKTLVNTILQFAEIKTLVKEELLSELSKEHKILKNRKHGKISTLMTKDFEDLKQFTWDSIVNEAVTEFPLLVDVLLAFLVPDSLEQKTKVERVASLTPRIGFLYSVLAQGRNHELSKVQRVISINLFDNLCDQKVFDRLQPIGVCLSYGHGLTILDKFSGNFNSAVIDALKDEKRIRLVGDNINWKTNVHDERQDNHGKMHHAFGSAVIVQTLSFDNISRIKPQKLFYEVDHQLFLPSSEKWKHIKEEYAIHMLHVAFKHIPYFKIFEKLITKQIVGQYSEQLKKKNKVVPLPVLHLNEQKYDDVVQIMDYYENFLSDTYEKAGLDFNNNTHVHCGGDQLTRERYSGAKRLRSGAATPSNRFEHLSPITFELFHMQMNYVKLMFKRLYSEEGLQEQGTLKCEANRVLRTSLNPNVNEHFDADKDFIVSFTDAYIVEAITHFFYMESVFSAPRKNVLPDNVCTEDQKKEWVMDMFQKIVEIYVWDKENKQNQEDNVEVDGVVIPIQLSNGKRRSYVIKKAQKSQTPQEDKVKNYGHLCLELGLQFKAILDLCKLPDRDRGLRLLKVCMIHFKANNNLSKYAYEILRLLVHQLCILSEQEAHEEFYGLFVNTKGKIDSHIPCDLQMEYIVKSVKRNIKHMFSNKTDKNITTRTSALPAIKDIGENFDKTSGVIIRCKKHSSIDAIKDELDIIFDLQNVNPFTFTAGRSHDSFKTISSRMDKLLDVHHFSFLDRKQCIQTCY</sequence>
<evidence type="ECO:0000313" key="4">
    <source>
        <dbReference type="Proteomes" id="UP000507470"/>
    </source>
</evidence>
<feature type="domain" description="DUF6589" evidence="2">
    <location>
        <begin position="515"/>
        <end position="961"/>
    </location>
</feature>
<evidence type="ECO:0000259" key="2">
    <source>
        <dbReference type="Pfam" id="PF20231"/>
    </source>
</evidence>
<feature type="compositionally biased region" description="Basic residues" evidence="1">
    <location>
        <begin position="231"/>
        <end position="240"/>
    </location>
</feature>
<evidence type="ECO:0000313" key="3">
    <source>
        <dbReference type="EMBL" id="CAC5411411.1"/>
    </source>
</evidence>
<dbReference type="EMBL" id="CACVKT020007842">
    <property type="protein sequence ID" value="CAC5411411.1"/>
    <property type="molecule type" value="Genomic_DNA"/>
</dbReference>